<evidence type="ECO:0000256" key="3">
    <source>
        <dbReference type="ARBA" id="ARBA00023242"/>
    </source>
</evidence>
<comment type="similarity">
    <text evidence="4">Belongs to the HSF family.</text>
</comment>
<sequence>MLEYACDSEFSSCISWTADGSAFIIHDKDVMMDNIAPMFFNQTKFRSFTRQLNIWGFVRTDTLDGWRHNHFLRGRPHLLNEIERTQVKSSEKKSFSIAKAEALAQQARTAVDSAKNVAVAANETSSRVDAQAQSFQSSNADNSAYVGMAAAAAAPQFPFAQAPAQGQGQGSDFPYLFQDSTSLLPPSVQRYSSDET</sequence>
<evidence type="ECO:0000313" key="8">
    <source>
        <dbReference type="Proteomes" id="UP001224775"/>
    </source>
</evidence>
<name>A0AAD8Y3L4_9STRA</name>
<evidence type="ECO:0000256" key="1">
    <source>
        <dbReference type="ARBA" id="ARBA00004123"/>
    </source>
</evidence>
<feature type="non-terminal residue" evidence="7">
    <location>
        <position position="1"/>
    </location>
</feature>
<dbReference type="SUPFAM" id="SSF46785">
    <property type="entry name" value="Winged helix' DNA-binding domain"/>
    <property type="match status" value="1"/>
</dbReference>
<evidence type="ECO:0000259" key="6">
    <source>
        <dbReference type="SMART" id="SM00415"/>
    </source>
</evidence>
<dbReference type="InterPro" id="IPR036388">
    <property type="entry name" value="WH-like_DNA-bd_sf"/>
</dbReference>
<dbReference type="InterPro" id="IPR036390">
    <property type="entry name" value="WH_DNA-bd_sf"/>
</dbReference>
<protein>
    <submittedName>
        <fullName evidence="7">Heat shock factor family protein</fullName>
    </submittedName>
</protein>
<comment type="subcellular location">
    <subcellularLocation>
        <location evidence="1">Nucleus</location>
    </subcellularLocation>
</comment>
<comment type="caution">
    <text evidence="7">The sequence shown here is derived from an EMBL/GenBank/DDBJ whole genome shotgun (WGS) entry which is preliminary data.</text>
</comment>
<dbReference type="PANTHER" id="PTHR10015:SF206">
    <property type="entry name" value="HSF-TYPE DNA-BINDING DOMAIN-CONTAINING PROTEIN"/>
    <property type="match status" value="1"/>
</dbReference>
<dbReference type="Pfam" id="PF00447">
    <property type="entry name" value="HSF_DNA-bind"/>
    <property type="match status" value="1"/>
</dbReference>
<feature type="domain" description="HSF-type DNA-binding" evidence="6">
    <location>
        <begin position="7"/>
        <end position="85"/>
    </location>
</feature>
<reference evidence="7" key="1">
    <citation type="submission" date="2023-06" db="EMBL/GenBank/DDBJ databases">
        <title>Survivors Of The Sea: Transcriptome response of Skeletonema marinoi to long-term dormancy.</title>
        <authorList>
            <person name="Pinder M.I.M."/>
            <person name="Kourtchenko O."/>
            <person name="Robertson E.K."/>
            <person name="Larsson T."/>
            <person name="Maumus F."/>
            <person name="Osuna-Cruz C.M."/>
            <person name="Vancaester E."/>
            <person name="Stenow R."/>
            <person name="Vandepoele K."/>
            <person name="Ploug H."/>
            <person name="Bruchert V."/>
            <person name="Godhe A."/>
            <person name="Topel M."/>
        </authorList>
    </citation>
    <scope>NUCLEOTIDE SEQUENCE</scope>
    <source>
        <strain evidence="7">R05AC</strain>
    </source>
</reference>
<dbReference type="Proteomes" id="UP001224775">
    <property type="component" value="Unassembled WGS sequence"/>
</dbReference>
<keyword evidence="3" id="KW-0539">Nucleus</keyword>
<accession>A0AAD8Y3L4</accession>
<dbReference type="EMBL" id="JATAAI010000019">
    <property type="protein sequence ID" value="KAK1739056.1"/>
    <property type="molecule type" value="Genomic_DNA"/>
</dbReference>
<dbReference type="GO" id="GO:0003700">
    <property type="term" value="F:DNA-binding transcription factor activity"/>
    <property type="evidence" value="ECO:0007669"/>
    <property type="project" value="InterPro"/>
</dbReference>
<keyword evidence="8" id="KW-1185">Reference proteome</keyword>
<evidence type="ECO:0000256" key="4">
    <source>
        <dbReference type="RuleBase" id="RU004020"/>
    </source>
</evidence>
<organism evidence="7 8">
    <name type="scientific">Skeletonema marinoi</name>
    <dbReference type="NCBI Taxonomy" id="267567"/>
    <lineage>
        <taxon>Eukaryota</taxon>
        <taxon>Sar</taxon>
        <taxon>Stramenopiles</taxon>
        <taxon>Ochrophyta</taxon>
        <taxon>Bacillariophyta</taxon>
        <taxon>Coscinodiscophyceae</taxon>
        <taxon>Thalassiosirophycidae</taxon>
        <taxon>Thalassiosirales</taxon>
        <taxon>Skeletonemataceae</taxon>
        <taxon>Skeletonema</taxon>
        <taxon>Skeletonema marinoi-dohrnii complex</taxon>
    </lineage>
</organism>
<evidence type="ECO:0000256" key="5">
    <source>
        <dbReference type="SAM" id="MobiDB-lite"/>
    </source>
</evidence>
<dbReference type="SMART" id="SM00415">
    <property type="entry name" value="HSF"/>
    <property type="match status" value="1"/>
</dbReference>
<dbReference type="AlphaFoldDB" id="A0AAD8Y3L4"/>
<dbReference type="GO" id="GO:0005634">
    <property type="term" value="C:nucleus"/>
    <property type="evidence" value="ECO:0007669"/>
    <property type="project" value="UniProtKB-SubCell"/>
</dbReference>
<proteinExistence type="inferred from homology"/>
<dbReference type="PANTHER" id="PTHR10015">
    <property type="entry name" value="HEAT SHOCK TRANSCRIPTION FACTOR"/>
    <property type="match status" value="1"/>
</dbReference>
<gene>
    <name evidence="7" type="ORF">QTG54_010372</name>
</gene>
<feature type="region of interest" description="Disordered" evidence="5">
    <location>
        <begin position="161"/>
        <end position="196"/>
    </location>
</feature>
<dbReference type="InterPro" id="IPR000232">
    <property type="entry name" value="HSF_DNA-bd"/>
</dbReference>
<dbReference type="Gene3D" id="1.10.10.10">
    <property type="entry name" value="Winged helix-like DNA-binding domain superfamily/Winged helix DNA-binding domain"/>
    <property type="match status" value="1"/>
</dbReference>
<evidence type="ECO:0000313" key="7">
    <source>
        <dbReference type="EMBL" id="KAK1739056.1"/>
    </source>
</evidence>
<keyword evidence="2" id="KW-0238">DNA-binding</keyword>
<keyword evidence="7" id="KW-0346">Stress response</keyword>
<evidence type="ECO:0000256" key="2">
    <source>
        <dbReference type="ARBA" id="ARBA00023125"/>
    </source>
</evidence>
<dbReference type="GO" id="GO:0043565">
    <property type="term" value="F:sequence-specific DNA binding"/>
    <property type="evidence" value="ECO:0007669"/>
    <property type="project" value="InterPro"/>
</dbReference>